<feature type="transmembrane region" description="Helical" evidence="2">
    <location>
        <begin position="84"/>
        <end position="103"/>
    </location>
</feature>
<comment type="caution">
    <text evidence="3">The sequence shown here is derived from an EMBL/GenBank/DDBJ whole genome shotgun (WGS) entry which is preliminary data.</text>
</comment>
<feature type="transmembrane region" description="Helical" evidence="2">
    <location>
        <begin position="141"/>
        <end position="160"/>
    </location>
</feature>
<reference evidence="3 4" key="1">
    <citation type="submission" date="2018-09" db="EMBL/GenBank/DDBJ databases">
        <title>A high-quality reference genome of wild soybean provides a powerful tool to mine soybean genomes.</title>
        <authorList>
            <person name="Xie M."/>
            <person name="Chung C.Y.L."/>
            <person name="Li M.-W."/>
            <person name="Wong F.-L."/>
            <person name="Chan T.-F."/>
            <person name="Lam H.-M."/>
        </authorList>
    </citation>
    <scope>NUCLEOTIDE SEQUENCE [LARGE SCALE GENOMIC DNA]</scope>
    <source>
        <strain evidence="4">cv. W05</strain>
        <tissue evidence="3">Hypocotyl of etiolated seedlings</tissue>
    </source>
</reference>
<evidence type="ECO:0000256" key="1">
    <source>
        <dbReference type="SAM" id="MobiDB-lite"/>
    </source>
</evidence>
<gene>
    <name evidence="3" type="ORF">D0Y65_002920</name>
</gene>
<dbReference type="Proteomes" id="UP000289340">
    <property type="component" value="Chromosome 2"/>
</dbReference>
<feature type="region of interest" description="Disordered" evidence="1">
    <location>
        <begin position="229"/>
        <end position="248"/>
    </location>
</feature>
<dbReference type="AlphaFoldDB" id="A0A445LJC4"/>
<dbReference type="EMBL" id="QZWG01000002">
    <property type="protein sequence ID" value="RZC23338.1"/>
    <property type="molecule type" value="Genomic_DNA"/>
</dbReference>
<keyword evidence="2" id="KW-1133">Transmembrane helix</keyword>
<sequence>MTNTEAFQIKSISELLIHPLLWRLTGFVSSVFGFSCYAFSPSFHDLFGHWNPLKISLYTVVSSLLSIFMLFVKRCSGGHGKGFLLKAHVGFVVLGLTSLWSFLEDRGQQGKVEHGFGKMMNLTSTGAFALMAMSLSRQLQFGFDVGVFNFLVGCFLVTTMKMSLKLAPVAAFFCYVLVNIRSISDFLLDLRAHAATQHADDATNAESLDQNIADSSEYNDLLEVHTQHADGKNTDSGDQNTHSSEHDEQLFAPMIHIGSISSPL</sequence>
<proteinExistence type="predicted"/>
<organism evidence="3 4">
    <name type="scientific">Glycine soja</name>
    <name type="common">Wild soybean</name>
    <dbReference type="NCBI Taxonomy" id="3848"/>
    <lineage>
        <taxon>Eukaryota</taxon>
        <taxon>Viridiplantae</taxon>
        <taxon>Streptophyta</taxon>
        <taxon>Embryophyta</taxon>
        <taxon>Tracheophyta</taxon>
        <taxon>Spermatophyta</taxon>
        <taxon>Magnoliopsida</taxon>
        <taxon>eudicotyledons</taxon>
        <taxon>Gunneridae</taxon>
        <taxon>Pentapetalae</taxon>
        <taxon>rosids</taxon>
        <taxon>fabids</taxon>
        <taxon>Fabales</taxon>
        <taxon>Fabaceae</taxon>
        <taxon>Papilionoideae</taxon>
        <taxon>50 kb inversion clade</taxon>
        <taxon>NPAAA clade</taxon>
        <taxon>indigoferoid/millettioid clade</taxon>
        <taxon>Phaseoleae</taxon>
        <taxon>Glycine</taxon>
        <taxon>Glycine subgen. Soja</taxon>
    </lineage>
</organism>
<feature type="transmembrane region" description="Helical" evidence="2">
    <location>
        <begin position="20"/>
        <end position="40"/>
    </location>
</feature>
<feature type="transmembrane region" description="Helical" evidence="2">
    <location>
        <begin position="55"/>
        <end position="72"/>
    </location>
</feature>
<evidence type="ECO:0000313" key="3">
    <source>
        <dbReference type="EMBL" id="RZC23338.1"/>
    </source>
</evidence>
<evidence type="ECO:0000256" key="2">
    <source>
        <dbReference type="SAM" id="Phobius"/>
    </source>
</evidence>
<protein>
    <recommendedName>
        <fullName evidence="5">Transmembrane protein</fullName>
    </recommendedName>
</protein>
<keyword evidence="2" id="KW-0472">Membrane</keyword>
<evidence type="ECO:0008006" key="5">
    <source>
        <dbReference type="Google" id="ProtNLM"/>
    </source>
</evidence>
<name>A0A445LJC4_GLYSO</name>
<accession>A0A445LJC4</accession>
<keyword evidence="2" id="KW-0812">Transmembrane</keyword>
<keyword evidence="4" id="KW-1185">Reference proteome</keyword>
<evidence type="ECO:0000313" key="4">
    <source>
        <dbReference type="Proteomes" id="UP000289340"/>
    </source>
</evidence>